<reference evidence="1" key="2">
    <citation type="journal article" date="2015" name="Fish Shellfish Immunol.">
        <title>Early steps in the European eel (Anguilla anguilla)-Vibrio vulnificus interaction in the gills: Role of the RtxA13 toxin.</title>
        <authorList>
            <person name="Callol A."/>
            <person name="Pajuelo D."/>
            <person name="Ebbesson L."/>
            <person name="Teles M."/>
            <person name="MacKenzie S."/>
            <person name="Amaro C."/>
        </authorList>
    </citation>
    <scope>NUCLEOTIDE SEQUENCE</scope>
</reference>
<protein>
    <submittedName>
        <fullName evidence="1">Uncharacterized protein</fullName>
    </submittedName>
</protein>
<dbReference type="AlphaFoldDB" id="A0A0E9T9Y3"/>
<organism evidence="1">
    <name type="scientific">Anguilla anguilla</name>
    <name type="common">European freshwater eel</name>
    <name type="synonym">Muraena anguilla</name>
    <dbReference type="NCBI Taxonomy" id="7936"/>
    <lineage>
        <taxon>Eukaryota</taxon>
        <taxon>Metazoa</taxon>
        <taxon>Chordata</taxon>
        <taxon>Craniata</taxon>
        <taxon>Vertebrata</taxon>
        <taxon>Euteleostomi</taxon>
        <taxon>Actinopterygii</taxon>
        <taxon>Neopterygii</taxon>
        <taxon>Teleostei</taxon>
        <taxon>Anguilliformes</taxon>
        <taxon>Anguillidae</taxon>
        <taxon>Anguilla</taxon>
    </lineage>
</organism>
<reference evidence="1" key="1">
    <citation type="submission" date="2014-11" db="EMBL/GenBank/DDBJ databases">
        <authorList>
            <person name="Amaro Gonzalez C."/>
        </authorList>
    </citation>
    <scope>NUCLEOTIDE SEQUENCE</scope>
</reference>
<name>A0A0E9T9Y3_ANGAN</name>
<proteinExistence type="predicted"/>
<dbReference type="EMBL" id="GBXM01059034">
    <property type="protein sequence ID" value="JAH49543.1"/>
    <property type="molecule type" value="Transcribed_RNA"/>
</dbReference>
<sequence length="16" mass="1988">MFHSPIEYCGHFQFMN</sequence>
<accession>A0A0E9T9Y3</accession>
<evidence type="ECO:0000313" key="1">
    <source>
        <dbReference type="EMBL" id="JAH49543.1"/>
    </source>
</evidence>